<dbReference type="Proteomes" id="UP001310386">
    <property type="component" value="Unassembled WGS sequence"/>
</dbReference>
<organism evidence="2 3">
    <name type="scientific">Ferviditalea candida</name>
    <dbReference type="NCBI Taxonomy" id="3108399"/>
    <lineage>
        <taxon>Bacteria</taxon>
        <taxon>Bacillati</taxon>
        <taxon>Bacillota</taxon>
        <taxon>Bacilli</taxon>
        <taxon>Bacillales</taxon>
        <taxon>Paenibacillaceae</taxon>
        <taxon>Ferviditalea</taxon>
    </lineage>
</organism>
<dbReference type="NCBIfam" id="NF037970">
    <property type="entry name" value="vanZ_1"/>
    <property type="match status" value="1"/>
</dbReference>
<name>A0ABU5ZKA3_9BACL</name>
<accession>A0ABU5ZKA3</accession>
<keyword evidence="1" id="KW-1133">Transmembrane helix</keyword>
<feature type="transmembrane region" description="Helical" evidence="1">
    <location>
        <begin position="37"/>
        <end position="56"/>
    </location>
</feature>
<gene>
    <name evidence="2" type="ORF">VF724_14890</name>
</gene>
<protein>
    <submittedName>
        <fullName evidence="2">VanZ family protein</fullName>
    </submittedName>
</protein>
<evidence type="ECO:0000256" key="1">
    <source>
        <dbReference type="SAM" id="Phobius"/>
    </source>
</evidence>
<keyword evidence="1" id="KW-0812">Transmembrane</keyword>
<evidence type="ECO:0000313" key="2">
    <source>
        <dbReference type="EMBL" id="MEB3102941.1"/>
    </source>
</evidence>
<sequence>MIVLFIMSSQTGQNLNKLLPFFREILPLMREFNWGHFWAYFILAIAFLGGRISPAIRTRPHTGYSGFAK</sequence>
<reference evidence="2" key="1">
    <citation type="submission" date="2023-12" db="EMBL/GenBank/DDBJ databases">
        <title>Fervidustalea candida gen. nov., sp. nov., a novel member of the family Paenibacillaceae isolated from a geothermal area.</title>
        <authorList>
            <person name="Li W.-J."/>
            <person name="Jiao J.-Y."/>
            <person name="Chen Y."/>
        </authorList>
    </citation>
    <scope>NUCLEOTIDE SEQUENCE</scope>
    <source>
        <strain evidence="2">SYSU GA230002</strain>
    </source>
</reference>
<comment type="caution">
    <text evidence="2">The sequence shown here is derived from an EMBL/GenBank/DDBJ whole genome shotgun (WGS) entry which is preliminary data.</text>
</comment>
<evidence type="ECO:0000313" key="3">
    <source>
        <dbReference type="Proteomes" id="UP001310386"/>
    </source>
</evidence>
<dbReference type="EMBL" id="JAYJLD010000025">
    <property type="protein sequence ID" value="MEB3102941.1"/>
    <property type="molecule type" value="Genomic_DNA"/>
</dbReference>
<keyword evidence="3" id="KW-1185">Reference proteome</keyword>
<keyword evidence="1" id="KW-0472">Membrane</keyword>
<dbReference type="RefSeq" id="WP_371755065.1">
    <property type="nucleotide sequence ID" value="NZ_JAYJLD010000025.1"/>
</dbReference>
<proteinExistence type="predicted"/>